<dbReference type="AlphaFoldDB" id="A0AAW1R1L3"/>
<dbReference type="PANTHER" id="PTHR12708:SF0">
    <property type="entry name" value="DNA POLYMERASE EPSILON SUBUNIT 2"/>
    <property type="match status" value="1"/>
</dbReference>
<dbReference type="GO" id="GO:0003677">
    <property type="term" value="F:DNA binding"/>
    <property type="evidence" value="ECO:0007669"/>
    <property type="project" value="UniProtKB-UniRule"/>
</dbReference>
<comment type="caution">
    <text evidence="8">The sequence shown here is derived from an EMBL/GenBank/DDBJ whole genome shotgun (WGS) entry which is preliminary data.</text>
</comment>
<dbReference type="GO" id="GO:0042276">
    <property type="term" value="P:error-prone translesion synthesis"/>
    <property type="evidence" value="ECO:0007669"/>
    <property type="project" value="TreeGrafter"/>
</dbReference>
<keyword evidence="5 6" id="KW-0539">Nucleus</keyword>
<comment type="similarity">
    <text evidence="2 6">Belongs to the DNA polymerase epsilon subunit B family.</text>
</comment>
<organism evidence="8 9">
    <name type="scientific">Elliptochloris bilobata</name>
    <dbReference type="NCBI Taxonomy" id="381761"/>
    <lineage>
        <taxon>Eukaryota</taxon>
        <taxon>Viridiplantae</taxon>
        <taxon>Chlorophyta</taxon>
        <taxon>core chlorophytes</taxon>
        <taxon>Trebouxiophyceae</taxon>
        <taxon>Trebouxiophyceae incertae sedis</taxon>
        <taxon>Elliptochloris clade</taxon>
        <taxon>Elliptochloris</taxon>
    </lineage>
</organism>
<dbReference type="InterPro" id="IPR016266">
    <property type="entry name" value="POLE2"/>
</dbReference>
<dbReference type="GO" id="GO:0006261">
    <property type="term" value="P:DNA-templated DNA replication"/>
    <property type="evidence" value="ECO:0007669"/>
    <property type="project" value="InterPro"/>
</dbReference>
<evidence type="ECO:0000313" key="8">
    <source>
        <dbReference type="EMBL" id="KAK9827395.1"/>
    </source>
</evidence>
<comment type="function">
    <text evidence="6">Participates in DNA repair and in chromosomal DNA replication.</text>
</comment>
<protein>
    <recommendedName>
        <fullName evidence="6">DNA polymerase epsilon subunit</fullName>
    </recommendedName>
    <alternativeName>
        <fullName evidence="6">DNA polymerase II subunit 2</fullName>
    </alternativeName>
</protein>
<evidence type="ECO:0000256" key="3">
    <source>
        <dbReference type="ARBA" id="ARBA00022705"/>
    </source>
</evidence>
<comment type="subcellular location">
    <subcellularLocation>
        <location evidence="1 6">Nucleus</location>
    </subcellularLocation>
</comment>
<dbReference type="Gene3D" id="3.60.21.60">
    <property type="match status" value="1"/>
</dbReference>
<feature type="domain" description="DNA polymerase alpha/delta/epsilon subunit B" evidence="7">
    <location>
        <begin position="275"/>
        <end position="481"/>
    </location>
</feature>
<proteinExistence type="inferred from homology"/>
<reference evidence="8 9" key="1">
    <citation type="journal article" date="2024" name="Nat. Commun.">
        <title>Phylogenomics reveals the evolutionary origins of lichenization in chlorophyte algae.</title>
        <authorList>
            <person name="Puginier C."/>
            <person name="Libourel C."/>
            <person name="Otte J."/>
            <person name="Skaloud P."/>
            <person name="Haon M."/>
            <person name="Grisel S."/>
            <person name="Petersen M."/>
            <person name="Berrin J.G."/>
            <person name="Delaux P.M."/>
            <person name="Dal Grande F."/>
            <person name="Keller J."/>
        </authorList>
    </citation>
    <scope>NUCLEOTIDE SEQUENCE [LARGE SCALE GENOMIC DNA]</scope>
    <source>
        <strain evidence="8 9">SAG 245.80</strain>
    </source>
</reference>
<keyword evidence="4 6" id="KW-0238">DNA-binding</keyword>
<dbReference type="PANTHER" id="PTHR12708">
    <property type="entry name" value="DNA POLYMERASE EPSILON SUBUNIT B"/>
    <property type="match status" value="1"/>
</dbReference>
<dbReference type="InterPro" id="IPR007185">
    <property type="entry name" value="DNA_pol_a/d/e_bsu"/>
</dbReference>
<evidence type="ECO:0000256" key="6">
    <source>
        <dbReference type="PIRNR" id="PIRNR000799"/>
    </source>
</evidence>
<accession>A0AAW1R1L3</accession>
<gene>
    <name evidence="8" type="ORF">WJX81_006181</name>
</gene>
<dbReference type="EMBL" id="JALJOU010000058">
    <property type="protein sequence ID" value="KAK9827395.1"/>
    <property type="molecule type" value="Genomic_DNA"/>
</dbReference>
<evidence type="ECO:0000256" key="2">
    <source>
        <dbReference type="ARBA" id="ARBA00009560"/>
    </source>
</evidence>
<evidence type="ECO:0000259" key="7">
    <source>
        <dbReference type="Pfam" id="PF04042"/>
    </source>
</evidence>
<evidence type="ECO:0000256" key="5">
    <source>
        <dbReference type="ARBA" id="ARBA00023242"/>
    </source>
</evidence>
<evidence type="ECO:0000313" key="9">
    <source>
        <dbReference type="Proteomes" id="UP001445335"/>
    </source>
</evidence>
<evidence type="ECO:0000256" key="1">
    <source>
        <dbReference type="ARBA" id="ARBA00004123"/>
    </source>
</evidence>
<dbReference type="PIRSF" id="PIRSF000799">
    <property type="entry name" value="DNA_pol_eps_2"/>
    <property type="match status" value="1"/>
</dbReference>
<sequence>MPTAKGVLKAVFNQESGITLHKDGLNALADFLAESADAERTAAQLLDAAQRAQVSVLDPAAAAELVAILRGLKRQRADPIQVISAFQVPRVKFDSIRRAFYLAPDRAPLLGLAQDKLDLYMQRLYVLQQRLRRIPMFCGPVYNRMRTSERDFCELTELKALLGSVGEVRYVLGCISQLQDGRFFLEDLSDALPLDLSSANTATGFYTENCVVVAEGELGHNGVFKVHALGFPPVEARAKSQAAAKGLDFFGGTPLRGAEADAAADWEAEHTGARIVALADLWLDRPDTLDALSRVLAGFEEMDEPPSVMLLMGNFQSAACAADAAAVKENFSALAATLSRFLRLLEHTRYVFVPGPGDPGPGDVLPRPPLPAALTGAVRAAVPNAVFATNPCRLRHYTQEIVVFRDDLECRMRRMCLRPPAGGGAARGEMFEHLCATLLQQSHLCPLPLEAQPVVWAHDASLRLYPLPHALVLADSAPSTHCTFEGTVCLNPGSLAAGTFAAYVPGLREVELCDIPGAEDD</sequence>
<dbReference type="Pfam" id="PF04042">
    <property type="entry name" value="DNA_pol_E_B"/>
    <property type="match status" value="1"/>
</dbReference>
<dbReference type="GO" id="GO:0008622">
    <property type="term" value="C:epsilon DNA polymerase complex"/>
    <property type="evidence" value="ECO:0007669"/>
    <property type="project" value="UniProtKB-UniRule"/>
</dbReference>
<evidence type="ECO:0000256" key="4">
    <source>
        <dbReference type="ARBA" id="ARBA00023125"/>
    </source>
</evidence>
<name>A0AAW1R1L3_9CHLO</name>
<dbReference type="Proteomes" id="UP001445335">
    <property type="component" value="Unassembled WGS sequence"/>
</dbReference>
<keyword evidence="3 6" id="KW-0235">DNA replication</keyword>
<keyword evidence="9" id="KW-1185">Reference proteome</keyword>